<sequence length="94" mass="9058">MTVTGVYTPVETTTNVIVSSTSLPHSLDTVTTAIVVSSTSQSVYTTNTLNNMGSSATNAAAATTTTAASAAGAGMVTAGVGVGFAALMGAVALL</sequence>
<gene>
    <name evidence="1" type="ORF">LTR05_005890</name>
</gene>
<dbReference type="EMBL" id="JAVRRJ010000005">
    <property type="protein sequence ID" value="KAK5084811.1"/>
    <property type="molecule type" value="Genomic_DNA"/>
</dbReference>
<accession>A0AAN7SZL8</accession>
<reference evidence="1 2" key="1">
    <citation type="submission" date="2023-08" db="EMBL/GenBank/DDBJ databases">
        <title>Black Yeasts Isolated from many extreme environments.</title>
        <authorList>
            <person name="Coleine C."/>
            <person name="Stajich J.E."/>
            <person name="Selbmann L."/>
        </authorList>
    </citation>
    <scope>NUCLEOTIDE SEQUENCE [LARGE SCALE GENOMIC DNA]</scope>
    <source>
        <strain evidence="1 2">CCFEE 5910</strain>
    </source>
</reference>
<evidence type="ECO:0000313" key="2">
    <source>
        <dbReference type="Proteomes" id="UP001309876"/>
    </source>
</evidence>
<name>A0AAN7SZL8_9EURO</name>
<organism evidence="1 2">
    <name type="scientific">Lithohypha guttulata</name>
    <dbReference type="NCBI Taxonomy" id="1690604"/>
    <lineage>
        <taxon>Eukaryota</taxon>
        <taxon>Fungi</taxon>
        <taxon>Dikarya</taxon>
        <taxon>Ascomycota</taxon>
        <taxon>Pezizomycotina</taxon>
        <taxon>Eurotiomycetes</taxon>
        <taxon>Chaetothyriomycetidae</taxon>
        <taxon>Chaetothyriales</taxon>
        <taxon>Trichomeriaceae</taxon>
        <taxon>Lithohypha</taxon>
    </lineage>
</organism>
<protein>
    <submittedName>
        <fullName evidence="1">Uncharacterized protein</fullName>
    </submittedName>
</protein>
<proteinExistence type="predicted"/>
<dbReference type="Proteomes" id="UP001309876">
    <property type="component" value="Unassembled WGS sequence"/>
</dbReference>
<dbReference type="AlphaFoldDB" id="A0AAN7SZL8"/>
<keyword evidence="2" id="KW-1185">Reference proteome</keyword>
<evidence type="ECO:0000313" key="1">
    <source>
        <dbReference type="EMBL" id="KAK5084811.1"/>
    </source>
</evidence>
<comment type="caution">
    <text evidence="1">The sequence shown here is derived from an EMBL/GenBank/DDBJ whole genome shotgun (WGS) entry which is preliminary data.</text>
</comment>